<dbReference type="UniPathway" id="UPA00394">
    <property type="reaction ID" value="UER00652"/>
</dbReference>
<sequence>MVGGGVLSIREVNALEIEQFEWLFGNIIEHCPEAARAAALQRPFRRVVDLKSAFCHFLDGLDTHGKESVLFNHPDLASKHSDGKKLTQESETEQNTAGIDAMTREERLTLNNLNQMYKDTFSFPFVICARENRVQTILTAIEERLKNSREVELKTGIDEVKKISSLRINDLVWPDA</sequence>
<evidence type="ECO:0000256" key="4">
    <source>
        <dbReference type="ARBA" id="ARBA00004754"/>
    </source>
</evidence>
<dbReference type="GO" id="GO:0005777">
    <property type="term" value="C:peroxisome"/>
    <property type="evidence" value="ECO:0007669"/>
    <property type="project" value="UniProtKB-SubCell"/>
</dbReference>
<keyword evidence="8" id="KW-0210">Decarboxylase</keyword>
<evidence type="ECO:0000256" key="11">
    <source>
        <dbReference type="ARBA" id="ARBA00030624"/>
    </source>
</evidence>
<keyword evidence="9" id="KW-0576">Peroxisome</keyword>
<comment type="catalytic activity">
    <reaction evidence="1">
        <text>5-hydroxy-2-oxo-4-ureido-2,5-dihydro-1H-imidazole-5-carboxylate + H(+) = (S)-allantoin + CO2</text>
        <dbReference type="Rhea" id="RHEA:26301"/>
        <dbReference type="ChEBI" id="CHEBI:15378"/>
        <dbReference type="ChEBI" id="CHEBI:15678"/>
        <dbReference type="ChEBI" id="CHEBI:16526"/>
        <dbReference type="ChEBI" id="CHEBI:58639"/>
        <dbReference type="EC" id="4.1.1.97"/>
    </reaction>
</comment>
<comment type="subcellular location">
    <subcellularLocation>
        <location evidence="3">Peroxisome</location>
    </subcellularLocation>
</comment>
<comment type="similarity">
    <text evidence="5">Belongs to the OHCU decarboxylase family.</text>
</comment>
<gene>
    <name evidence="14" type="primary">prhoxnb_1</name>
    <name evidence="14" type="ORF">g.63433</name>
</gene>
<keyword evidence="10" id="KW-0456">Lyase</keyword>
<dbReference type="GO" id="GO:0051997">
    <property type="term" value="F:2-oxo-4-hydroxy-4-carboxy-5-ureidoimidazoline decarboxylase activity"/>
    <property type="evidence" value="ECO:0007669"/>
    <property type="project" value="UniProtKB-EC"/>
</dbReference>
<comment type="pathway">
    <text evidence="4">Purine metabolism; urate degradation; (S)-allantoin from urate: step 3/3.</text>
</comment>
<dbReference type="GO" id="GO:0019628">
    <property type="term" value="P:urate catabolic process"/>
    <property type="evidence" value="ECO:0007669"/>
    <property type="project" value="UniProtKB-UniPathway"/>
</dbReference>
<dbReference type="InterPro" id="IPR018020">
    <property type="entry name" value="OHCU_decarboxylase"/>
</dbReference>
<dbReference type="PANTHER" id="PTHR43466">
    <property type="entry name" value="2-OXO-4-HYDROXY-4-CARBOXY-5-UREIDOIMIDAZOLINE DECARBOXYLASE-RELATED"/>
    <property type="match status" value="1"/>
</dbReference>
<evidence type="ECO:0000256" key="8">
    <source>
        <dbReference type="ARBA" id="ARBA00022793"/>
    </source>
</evidence>
<evidence type="ECO:0000256" key="12">
    <source>
        <dbReference type="ARBA" id="ARBA00032116"/>
    </source>
</evidence>
<dbReference type="PANTHER" id="PTHR43466:SF1">
    <property type="entry name" value="2-OXO-4-HYDROXY-4-CARBOXY-5-UREIDOIMIDAZOLINE DECARBOXYLASE-RELATED"/>
    <property type="match status" value="1"/>
</dbReference>
<evidence type="ECO:0000256" key="7">
    <source>
        <dbReference type="ARBA" id="ARBA00022631"/>
    </source>
</evidence>
<dbReference type="EMBL" id="GBYB01011334">
    <property type="protein sequence ID" value="JAG81101.1"/>
    <property type="molecule type" value="Transcribed_RNA"/>
</dbReference>
<evidence type="ECO:0000256" key="1">
    <source>
        <dbReference type="ARBA" id="ARBA00001163"/>
    </source>
</evidence>
<dbReference type="Gene3D" id="1.10.3330.10">
    <property type="entry name" value="Oxo-4-hydroxy-4-carboxy-5-ureidoimidazoline decarboxylase"/>
    <property type="match status" value="1"/>
</dbReference>
<keyword evidence="7" id="KW-0659">Purine metabolism</keyword>
<dbReference type="Pfam" id="PF09349">
    <property type="entry name" value="OHCU_decarbox"/>
    <property type="match status" value="1"/>
</dbReference>
<evidence type="ECO:0000256" key="3">
    <source>
        <dbReference type="ARBA" id="ARBA00004275"/>
    </source>
</evidence>
<evidence type="ECO:0000256" key="10">
    <source>
        <dbReference type="ARBA" id="ARBA00023239"/>
    </source>
</evidence>
<evidence type="ECO:0000256" key="9">
    <source>
        <dbReference type="ARBA" id="ARBA00023140"/>
    </source>
</evidence>
<feature type="domain" description="Oxo-4-hydroxy-4-carboxy-5-ureidoimidazoline decarboxylase" evidence="13">
    <location>
        <begin position="13"/>
        <end position="169"/>
    </location>
</feature>
<comment type="function">
    <text evidence="2">Catalyzes the stereoselective decarboxylation of 2-oxo-4-hydroxy-4-carboxy-5-ureidoimidazoline (OHCU) to (S)-allantoin.</text>
</comment>
<dbReference type="NCBIfam" id="TIGR03164">
    <property type="entry name" value="UHCUDC"/>
    <property type="match status" value="1"/>
</dbReference>
<evidence type="ECO:0000256" key="6">
    <source>
        <dbReference type="ARBA" id="ARBA00012257"/>
    </source>
</evidence>
<dbReference type="SUPFAM" id="SSF158694">
    <property type="entry name" value="UraD-Like"/>
    <property type="match status" value="1"/>
</dbReference>
<dbReference type="GO" id="GO:0006144">
    <property type="term" value="P:purine nucleobase metabolic process"/>
    <property type="evidence" value="ECO:0007669"/>
    <property type="project" value="UniProtKB-KW"/>
</dbReference>
<dbReference type="InterPro" id="IPR036778">
    <property type="entry name" value="OHCU_decarboxylase_sf"/>
</dbReference>
<protein>
    <recommendedName>
        <fullName evidence="6">2-oxo-4-hydroxy-4-carboxy-5-ureidoimidazoline decarboxylase</fullName>
        <ecNumber evidence="6">4.1.1.97</ecNumber>
    </recommendedName>
    <alternativeName>
        <fullName evidence="12">Parahox neighbor</fullName>
    </alternativeName>
    <alternativeName>
        <fullName evidence="11">Ureidoimidazoline (2-oxo-4-hydroxy-4-carboxy-5-) decarboxylase</fullName>
    </alternativeName>
</protein>
<evidence type="ECO:0000256" key="2">
    <source>
        <dbReference type="ARBA" id="ARBA00002506"/>
    </source>
</evidence>
<dbReference type="FunFam" id="1.10.3330.10:FF:000001">
    <property type="entry name" value="2-oxo-4-hydroxy-4-carboxy-5-ureidoimidazoline decarboxylase"/>
    <property type="match status" value="1"/>
</dbReference>
<dbReference type="GO" id="GO:0000255">
    <property type="term" value="P:allantoin metabolic process"/>
    <property type="evidence" value="ECO:0007669"/>
    <property type="project" value="InterPro"/>
</dbReference>
<organism evidence="14">
    <name type="scientific">Fopius arisanus</name>
    <dbReference type="NCBI Taxonomy" id="64838"/>
    <lineage>
        <taxon>Eukaryota</taxon>
        <taxon>Metazoa</taxon>
        <taxon>Ecdysozoa</taxon>
        <taxon>Arthropoda</taxon>
        <taxon>Hexapoda</taxon>
        <taxon>Insecta</taxon>
        <taxon>Pterygota</taxon>
        <taxon>Neoptera</taxon>
        <taxon>Endopterygota</taxon>
        <taxon>Hymenoptera</taxon>
        <taxon>Apocrita</taxon>
        <taxon>Ichneumonoidea</taxon>
        <taxon>Braconidae</taxon>
        <taxon>Opiinae</taxon>
        <taxon>Fopius</taxon>
    </lineage>
</organism>
<accession>A0A0C9R4W1</accession>
<proteinExistence type="inferred from homology"/>
<name>A0A0C9R4W1_9HYME</name>
<evidence type="ECO:0000259" key="13">
    <source>
        <dbReference type="Pfam" id="PF09349"/>
    </source>
</evidence>
<evidence type="ECO:0000256" key="5">
    <source>
        <dbReference type="ARBA" id="ARBA00005793"/>
    </source>
</evidence>
<evidence type="ECO:0000313" key="14">
    <source>
        <dbReference type="EMBL" id="JAG81101.1"/>
    </source>
</evidence>
<dbReference type="AlphaFoldDB" id="A0A0C9R4W1"/>
<dbReference type="InterPro" id="IPR017580">
    <property type="entry name" value="OHCU_decarboxylase-1"/>
</dbReference>
<dbReference type="EC" id="4.1.1.97" evidence="6"/>
<reference evidence="14" key="1">
    <citation type="submission" date="2015-01" db="EMBL/GenBank/DDBJ databases">
        <title>Transcriptome Assembly of Fopius arisanus.</title>
        <authorList>
            <person name="Geib S."/>
        </authorList>
    </citation>
    <scope>NUCLEOTIDE SEQUENCE</scope>
</reference>